<keyword evidence="2" id="KW-1185">Reference proteome</keyword>
<evidence type="ECO:0000313" key="1">
    <source>
        <dbReference type="EMBL" id="OWY91330.1"/>
    </source>
</evidence>
<comment type="caution">
    <text evidence="1">The sequence shown here is derived from an EMBL/GenBank/DDBJ whole genome shotgun (WGS) entry which is preliminary data.</text>
</comment>
<dbReference type="GO" id="GO:0006508">
    <property type="term" value="P:proteolysis"/>
    <property type="evidence" value="ECO:0007669"/>
    <property type="project" value="UniProtKB-KW"/>
</dbReference>
<gene>
    <name evidence="1" type="ORF">PHMEG_00040131</name>
</gene>
<dbReference type="OrthoDB" id="120907at2759"/>
<protein>
    <submittedName>
        <fullName evidence="1">Eukaryotic/viral aspartic protease</fullName>
    </submittedName>
</protein>
<dbReference type="GO" id="GO:0008233">
    <property type="term" value="F:peptidase activity"/>
    <property type="evidence" value="ECO:0007669"/>
    <property type="project" value="UniProtKB-KW"/>
</dbReference>
<name>A0A225UEI8_9STRA</name>
<dbReference type="AlphaFoldDB" id="A0A225UEI8"/>
<keyword evidence="1" id="KW-0645">Protease</keyword>
<keyword evidence="1" id="KW-0378">Hydrolase</keyword>
<evidence type="ECO:0000313" key="2">
    <source>
        <dbReference type="Proteomes" id="UP000198211"/>
    </source>
</evidence>
<reference evidence="2" key="1">
    <citation type="submission" date="2017-03" db="EMBL/GenBank/DDBJ databases">
        <title>Phytopthora megakarya and P. palmivora, two closely related causual agents of cacao black pod achieved similar genome size and gene model numbers by different mechanisms.</title>
        <authorList>
            <person name="Ali S."/>
            <person name="Shao J."/>
            <person name="Larry D.J."/>
            <person name="Kronmiller B."/>
            <person name="Shen D."/>
            <person name="Strem M.D."/>
            <person name="Melnick R.L."/>
            <person name="Guiltinan M.J."/>
            <person name="Tyler B.M."/>
            <person name="Meinhardt L.W."/>
            <person name="Bailey B.A."/>
        </authorList>
    </citation>
    <scope>NUCLEOTIDE SEQUENCE [LARGE SCALE GENOMIC DNA]</scope>
    <source>
        <strain evidence="2">zdho120</strain>
    </source>
</reference>
<proteinExistence type="predicted"/>
<accession>A0A225UEI8</accession>
<sequence length="130" mass="14257">MSVLSEVPLTAEVKIEDLGGSCRDGRTLHQIRKWLIGKGNALPPASEGVICDIGVGNARPVAQRVRKISSQFCEKLADRIRGLFSAHIEVTLSFPHRRHQTLCRLQVGQRFDPVDDVPDATDHGPLGRLG</sequence>
<dbReference type="Proteomes" id="UP000198211">
    <property type="component" value="Unassembled WGS sequence"/>
</dbReference>
<dbReference type="EMBL" id="NBNE01020494">
    <property type="protein sequence ID" value="OWY91330.1"/>
    <property type="molecule type" value="Genomic_DNA"/>
</dbReference>
<organism evidence="1 2">
    <name type="scientific">Phytophthora megakarya</name>
    <dbReference type="NCBI Taxonomy" id="4795"/>
    <lineage>
        <taxon>Eukaryota</taxon>
        <taxon>Sar</taxon>
        <taxon>Stramenopiles</taxon>
        <taxon>Oomycota</taxon>
        <taxon>Peronosporomycetes</taxon>
        <taxon>Peronosporales</taxon>
        <taxon>Peronosporaceae</taxon>
        <taxon>Phytophthora</taxon>
    </lineage>
</organism>